<comment type="caution">
    <text evidence="2">The sequence shown here is derived from an EMBL/GenBank/DDBJ whole genome shotgun (WGS) entry which is preliminary data.</text>
</comment>
<reference evidence="2 3" key="1">
    <citation type="submission" date="2018-10" db="EMBL/GenBank/DDBJ databases">
        <title>Xanthobacter tagetidis genome sequencing and assembly.</title>
        <authorList>
            <person name="Maclea K.S."/>
            <person name="Goen A.E."/>
            <person name="Fatima S.A."/>
        </authorList>
    </citation>
    <scope>NUCLEOTIDE SEQUENCE [LARGE SCALE GENOMIC DNA]</scope>
    <source>
        <strain evidence="2 3">ATCC 700314</strain>
    </source>
</reference>
<keyword evidence="3" id="KW-1185">Reference proteome</keyword>
<gene>
    <name evidence="2" type="ORF">D9R14_01415</name>
</gene>
<name>A0A3L7AME6_9HYPH</name>
<evidence type="ECO:0000313" key="3">
    <source>
        <dbReference type="Proteomes" id="UP000269692"/>
    </source>
</evidence>
<dbReference type="Proteomes" id="UP000269692">
    <property type="component" value="Unassembled WGS sequence"/>
</dbReference>
<proteinExistence type="predicted"/>
<feature type="compositionally biased region" description="Basic residues" evidence="1">
    <location>
        <begin position="118"/>
        <end position="129"/>
    </location>
</feature>
<sequence>MLDAAAEARRTLARICAQAEEQTTGGDPAAFSHAAFSRFVEETALAALLLRAAREGDLGADAARREMERLGPCPAGAAQWPAALQADAARLAGLRRALAAQDAEAAADILHAPAQRKEPRRRPSGRPRLRLVESEGR</sequence>
<dbReference type="EMBL" id="RCTF01000001">
    <property type="protein sequence ID" value="RLP81683.1"/>
    <property type="molecule type" value="Genomic_DNA"/>
</dbReference>
<feature type="region of interest" description="Disordered" evidence="1">
    <location>
        <begin position="109"/>
        <end position="137"/>
    </location>
</feature>
<protein>
    <submittedName>
        <fullName evidence="2">Uncharacterized protein</fullName>
    </submittedName>
</protein>
<accession>A0A3L7AME6</accession>
<organism evidence="2 3">
    <name type="scientific">Xanthobacter tagetidis</name>
    <dbReference type="NCBI Taxonomy" id="60216"/>
    <lineage>
        <taxon>Bacteria</taxon>
        <taxon>Pseudomonadati</taxon>
        <taxon>Pseudomonadota</taxon>
        <taxon>Alphaproteobacteria</taxon>
        <taxon>Hyphomicrobiales</taxon>
        <taxon>Xanthobacteraceae</taxon>
        <taxon>Xanthobacter</taxon>
    </lineage>
</organism>
<evidence type="ECO:0000313" key="2">
    <source>
        <dbReference type="EMBL" id="RLP81683.1"/>
    </source>
</evidence>
<dbReference type="AlphaFoldDB" id="A0A3L7AME6"/>
<evidence type="ECO:0000256" key="1">
    <source>
        <dbReference type="SAM" id="MobiDB-lite"/>
    </source>
</evidence>